<comment type="similarity">
    <text evidence="1 5">Belongs to the peptidase S41A family.</text>
</comment>
<dbReference type="PANTHER" id="PTHR32060">
    <property type="entry name" value="TAIL-SPECIFIC PROTEASE"/>
    <property type="match status" value="1"/>
</dbReference>
<keyword evidence="3 5" id="KW-0378">Hydrolase</keyword>
<name>A0A1H3BMU7_EUBBA</name>
<keyword evidence="4 5" id="KW-0720">Serine protease</keyword>
<dbReference type="GO" id="GO:0008236">
    <property type="term" value="F:serine-type peptidase activity"/>
    <property type="evidence" value="ECO:0007669"/>
    <property type="project" value="UniProtKB-KW"/>
</dbReference>
<dbReference type="Gene3D" id="2.30.42.10">
    <property type="match status" value="1"/>
</dbReference>
<evidence type="ECO:0000313" key="8">
    <source>
        <dbReference type="Proteomes" id="UP000199652"/>
    </source>
</evidence>
<dbReference type="InterPro" id="IPR029045">
    <property type="entry name" value="ClpP/crotonase-like_dom_sf"/>
</dbReference>
<dbReference type="InterPro" id="IPR036034">
    <property type="entry name" value="PDZ_sf"/>
</dbReference>
<evidence type="ECO:0000256" key="5">
    <source>
        <dbReference type="RuleBase" id="RU004404"/>
    </source>
</evidence>
<dbReference type="SUPFAM" id="SSF52096">
    <property type="entry name" value="ClpP/crotonase"/>
    <property type="match status" value="1"/>
</dbReference>
<evidence type="ECO:0000256" key="3">
    <source>
        <dbReference type="ARBA" id="ARBA00022801"/>
    </source>
</evidence>
<evidence type="ECO:0000313" key="7">
    <source>
        <dbReference type="EMBL" id="SDX43041.1"/>
    </source>
</evidence>
<evidence type="ECO:0000256" key="1">
    <source>
        <dbReference type="ARBA" id="ARBA00009179"/>
    </source>
</evidence>
<dbReference type="STRING" id="1528.SAMN04488579_102135"/>
<feature type="domain" description="PDZ" evidence="6">
    <location>
        <begin position="99"/>
        <end position="170"/>
    </location>
</feature>
<dbReference type="Pfam" id="PF03572">
    <property type="entry name" value="Peptidase_S41"/>
    <property type="match status" value="1"/>
</dbReference>
<dbReference type="InterPro" id="IPR055210">
    <property type="entry name" value="CtpA/B_N"/>
</dbReference>
<dbReference type="GO" id="GO:0004175">
    <property type="term" value="F:endopeptidase activity"/>
    <property type="evidence" value="ECO:0007669"/>
    <property type="project" value="TreeGrafter"/>
</dbReference>
<dbReference type="SMART" id="SM00228">
    <property type="entry name" value="PDZ"/>
    <property type="match status" value="1"/>
</dbReference>
<dbReference type="InterPro" id="IPR041489">
    <property type="entry name" value="PDZ_6"/>
</dbReference>
<dbReference type="EMBL" id="FNOU01000002">
    <property type="protein sequence ID" value="SDX43041.1"/>
    <property type="molecule type" value="Genomic_DNA"/>
</dbReference>
<dbReference type="FunFam" id="2.30.42.10:FF:000063">
    <property type="entry name" value="Peptidase, S41 family"/>
    <property type="match status" value="1"/>
</dbReference>
<dbReference type="CDD" id="cd07560">
    <property type="entry name" value="Peptidase_S41_CPP"/>
    <property type="match status" value="1"/>
</dbReference>
<dbReference type="PROSITE" id="PS50106">
    <property type="entry name" value="PDZ"/>
    <property type="match status" value="1"/>
</dbReference>
<evidence type="ECO:0000256" key="4">
    <source>
        <dbReference type="ARBA" id="ARBA00022825"/>
    </source>
</evidence>
<evidence type="ECO:0000259" key="6">
    <source>
        <dbReference type="PROSITE" id="PS50106"/>
    </source>
</evidence>
<dbReference type="AlphaFoldDB" id="A0A1H3BMU7"/>
<dbReference type="SMART" id="SM00245">
    <property type="entry name" value="TSPc"/>
    <property type="match status" value="1"/>
</dbReference>
<dbReference type="SUPFAM" id="SSF50156">
    <property type="entry name" value="PDZ domain-like"/>
    <property type="match status" value="1"/>
</dbReference>
<dbReference type="PANTHER" id="PTHR32060:SF30">
    <property type="entry name" value="CARBOXY-TERMINAL PROCESSING PROTEASE CTPA"/>
    <property type="match status" value="1"/>
</dbReference>
<dbReference type="InterPro" id="IPR004447">
    <property type="entry name" value="Peptidase_S41A"/>
</dbReference>
<dbReference type="InterPro" id="IPR001478">
    <property type="entry name" value="PDZ"/>
</dbReference>
<dbReference type="Pfam" id="PF17820">
    <property type="entry name" value="PDZ_6"/>
    <property type="match status" value="1"/>
</dbReference>
<keyword evidence="8" id="KW-1185">Reference proteome</keyword>
<dbReference type="GO" id="GO:0007165">
    <property type="term" value="P:signal transduction"/>
    <property type="evidence" value="ECO:0007669"/>
    <property type="project" value="TreeGrafter"/>
</dbReference>
<keyword evidence="2 5" id="KW-0645">Protease</keyword>
<dbReference type="RefSeq" id="WP_090242878.1">
    <property type="nucleotide sequence ID" value="NZ_FNOU01000002.1"/>
</dbReference>
<dbReference type="Pfam" id="PF22694">
    <property type="entry name" value="CtpB_N-like"/>
    <property type="match status" value="1"/>
</dbReference>
<dbReference type="InterPro" id="IPR005151">
    <property type="entry name" value="Tail-specific_protease"/>
</dbReference>
<dbReference type="GO" id="GO:0030288">
    <property type="term" value="C:outer membrane-bounded periplasmic space"/>
    <property type="evidence" value="ECO:0007669"/>
    <property type="project" value="TreeGrafter"/>
</dbReference>
<dbReference type="NCBIfam" id="TIGR00225">
    <property type="entry name" value="prc"/>
    <property type="match status" value="1"/>
</dbReference>
<evidence type="ECO:0000256" key="2">
    <source>
        <dbReference type="ARBA" id="ARBA00022670"/>
    </source>
</evidence>
<dbReference type="OrthoDB" id="9812068at2"/>
<proteinExistence type="inferred from homology"/>
<dbReference type="Proteomes" id="UP000199652">
    <property type="component" value="Unassembled WGS sequence"/>
</dbReference>
<gene>
    <name evidence="7" type="ORF">SAMN04488579_102135</name>
</gene>
<protein>
    <submittedName>
        <fullName evidence="7">Carboxyl-terminal processing protease</fullName>
    </submittedName>
</protein>
<sequence>MKKRKINLTVVFVLVLILSNLGTYFLAVNGVFNGKNSVTIKTDSQTISSGLQKIASLEKKIQSDYYKDVDEQALMDGAIKGMFDAIGDEYSAYYTKDEYTKLMESTTGSFEGIGVVVTEDGNKNTIVVTPYKDTPAGNAGIQTGDTIIKVDGEDVTGKGMDYAVSKMRGTAGTPVKVTVSRDGQEIDFNLTRDTIDTKTVDSKVLGNNIGYIEISQFTETTGEEFKQQMDDLMAQGIQGLVIDLRYNGGGLVDQSVEVADRLLGQTEVVYTVDKQGNRKDYRATSEDQVTVPITVLVNEGTASASEILAGAIQDTQAGTLIGTKTFGKGIVQEVISLMDGTGYKLTNAEYFTPNGRNIHGVGLTPDVEINQNESYKDTLVVPEDQDTQLQKALEVLQSKM</sequence>
<accession>A0A1H3BMU7</accession>
<reference evidence="8" key="1">
    <citation type="submission" date="2016-10" db="EMBL/GenBank/DDBJ databases">
        <authorList>
            <person name="Varghese N."/>
            <person name="Submissions S."/>
        </authorList>
    </citation>
    <scope>NUCLEOTIDE SEQUENCE [LARGE SCALE GENOMIC DNA]</scope>
    <source>
        <strain evidence="8">VPI 5359</strain>
    </source>
</reference>
<dbReference type="GO" id="GO:0006508">
    <property type="term" value="P:proteolysis"/>
    <property type="evidence" value="ECO:0007669"/>
    <property type="project" value="UniProtKB-KW"/>
</dbReference>
<dbReference type="CDD" id="cd06782">
    <property type="entry name" value="cpPDZ_CPP-like"/>
    <property type="match status" value="1"/>
</dbReference>
<dbReference type="Gene3D" id="3.90.226.10">
    <property type="entry name" value="2-enoyl-CoA Hydratase, Chain A, domain 1"/>
    <property type="match status" value="1"/>
</dbReference>
<dbReference type="Gene3D" id="3.30.750.44">
    <property type="match status" value="1"/>
</dbReference>
<organism evidence="7 8">
    <name type="scientific">Eubacterium barkeri</name>
    <name type="common">Clostridium barkeri</name>
    <dbReference type="NCBI Taxonomy" id="1528"/>
    <lineage>
        <taxon>Bacteria</taxon>
        <taxon>Bacillati</taxon>
        <taxon>Bacillota</taxon>
        <taxon>Clostridia</taxon>
        <taxon>Eubacteriales</taxon>
        <taxon>Eubacteriaceae</taxon>
        <taxon>Eubacterium</taxon>
    </lineage>
</organism>